<accession>A0A8S0SLL7</accession>
<proteinExistence type="predicted"/>
<dbReference type="Gramene" id="OE9A082616T1">
    <property type="protein sequence ID" value="OE9A082616C1"/>
    <property type="gene ID" value="OE9A082616"/>
</dbReference>
<dbReference type="Proteomes" id="UP000594638">
    <property type="component" value="Unassembled WGS sequence"/>
</dbReference>
<protein>
    <recommendedName>
        <fullName evidence="3">Myb/SANT-like domain-containing protein</fullName>
    </recommendedName>
</protein>
<dbReference type="EMBL" id="CACTIH010005436">
    <property type="protein sequence ID" value="CAA2992454.1"/>
    <property type="molecule type" value="Genomic_DNA"/>
</dbReference>
<name>A0A8S0SLL7_OLEEU</name>
<sequence length="76" mass="8939">MTYMTQNPDTVSNMNLEKKSEAHKCARWKPREKIFIAAVEYVTAEGHRQGKCFSSIRWDCLRDLFNKKVGKDWTIT</sequence>
<dbReference type="OrthoDB" id="1528276at2759"/>
<gene>
    <name evidence="1" type="ORF">OLEA9_A082616</name>
</gene>
<evidence type="ECO:0000313" key="1">
    <source>
        <dbReference type="EMBL" id="CAA2992454.1"/>
    </source>
</evidence>
<dbReference type="AlphaFoldDB" id="A0A8S0SLL7"/>
<evidence type="ECO:0000313" key="2">
    <source>
        <dbReference type="Proteomes" id="UP000594638"/>
    </source>
</evidence>
<comment type="caution">
    <text evidence="1">The sequence shown here is derived from an EMBL/GenBank/DDBJ whole genome shotgun (WGS) entry which is preliminary data.</text>
</comment>
<organism evidence="1 2">
    <name type="scientific">Olea europaea subsp. europaea</name>
    <dbReference type="NCBI Taxonomy" id="158383"/>
    <lineage>
        <taxon>Eukaryota</taxon>
        <taxon>Viridiplantae</taxon>
        <taxon>Streptophyta</taxon>
        <taxon>Embryophyta</taxon>
        <taxon>Tracheophyta</taxon>
        <taxon>Spermatophyta</taxon>
        <taxon>Magnoliopsida</taxon>
        <taxon>eudicotyledons</taxon>
        <taxon>Gunneridae</taxon>
        <taxon>Pentapetalae</taxon>
        <taxon>asterids</taxon>
        <taxon>lamiids</taxon>
        <taxon>Lamiales</taxon>
        <taxon>Oleaceae</taxon>
        <taxon>Oleeae</taxon>
        <taxon>Olea</taxon>
    </lineage>
</organism>
<reference evidence="1 2" key="1">
    <citation type="submission" date="2019-12" db="EMBL/GenBank/DDBJ databases">
        <authorList>
            <person name="Alioto T."/>
            <person name="Alioto T."/>
            <person name="Gomez Garrido J."/>
        </authorList>
    </citation>
    <scope>NUCLEOTIDE SEQUENCE [LARGE SCALE GENOMIC DNA]</scope>
</reference>
<evidence type="ECO:0008006" key="3">
    <source>
        <dbReference type="Google" id="ProtNLM"/>
    </source>
</evidence>
<keyword evidence="2" id="KW-1185">Reference proteome</keyword>